<proteinExistence type="predicted"/>
<evidence type="ECO:0000313" key="2">
    <source>
        <dbReference type="EMBL" id="ORZ17189.1"/>
    </source>
</evidence>
<dbReference type="STRING" id="90262.A0A1X2IIK8"/>
<name>A0A1X2IIK8_9FUNG</name>
<dbReference type="InterPro" id="IPR013922">
    <property type="entry name" value="Cyclin_PHO80-like"/>
</dbReference>
<feature type="region of interest" description="Disordered" evidence="1">
    <location>
        <begin position="247"/>
        <end position="297"/>
    </location>
</feature>
<dbReference type="EMBL" id="MCGE01000010">
    <property type="protein sequence ID" value="ORZ17189.1"/>
    <property type="molecule type" value="Genomic_DNA"/>
</dbReference>
<feature type="region of interest" description="Disordered" evidence="1">
    <location>
        <begin position="441"/>
        <end position="470"/>
    </location>
</feature>
<dbReference type="GO" id="GO:0019901">
    <property type="term" value="F:protein kinase binding"/>
    <property type="evidence" value="ECO:0007669"/>
    <property type="project" value="InterPro"/>
</dbReference>
<evidence type="ECO:0000256" key="1">
    <source>
        <dbReference type="SAM" id="MobiDB-lite"/>
    </source>
</evidence>
<protein>
    <recommendedName>
        <fullName evidence="4">Cyclin-domain-containing protein</fullName>
    </recommendedName>
</protein>
<reference evidence="2 3" key="1">
    <citation type="submission" date="2016-07" db="EMBL/GenBank/DDBJ databases">
        <title>Pervasive Adenine N6-methylation of Active Genes in Fungi.</title>
        <authorList>
            <consortium name="DOE Joint Genome Institute"/>
            <person name="Mondo S.J."/>
            <person name="Dannebaum R.O."/>
            <person name="Kuo R.C."/>
            <person name="Labutti K."/>
            <person name="Haridas S."/>
            <person name="Kuo A."/>
            <person name="Salamov A."/>
            <person name="Ahrendt S.R."/>
            <person name="Lipzen A."/>
            <person name="Sullivan W."/>
            <person name="Andreopoulos W.B."/>
            <person name="Clum A."/>
            <person name="Lindquist E."/>
            <person name="Daum C."/>
            <person name="Ramamoorthy G.K."/>
            <person name="Gryganskyi A."/>
            <person name="Culley D."/>
            <person name="Magnuson J.K."/>
            <person name="James T.Y."/>
            <person name="O'Malley M.A."/>
            <person name="Stajich J.E."/>
            <person name="Spatafora J.W."/>
            <person name="Visel A."/>
            <person name="Grigoriev I.V."/>
        </authorList>
    </citation>
    <scope>NUCLEOTIDE SEQUENCE [LARGE SCALE GENOMIC DNA]</scope>
    <source>
        <strain evidence="2 3">NRRL 1336</strain>
    </source>
</reference>
<feature type="compositionally biased region" description="Polar residues" evidence="1">
    <location>
        <begin position="587"/>
        <end position="627"/>
    </location>
</feature>
<sequence length="655" mass="74723">MYPQRQNQYQLMDAGTMYHQPLLQHHITYPTIQPPLPPPVPEPLPSATDVHTNALSISQLADFSATMVYLMWHDRCSSVLPHQASRNSGNEETSNAFKKYCRSILQATQLSESVVLLSLKYIALLLRNNPQLRGAEGSEYRLYTVALMLANKFLDDNTFTNKTWSDISGMKMHELNMMEFEFLDVLQYLLFIPKADFDYWKSTLFNFRSQLHDSSITDGNLRDLHQCQFIEATMKIMGLPMQYHHHQLEQHEQQNSQWSRHHQFQQQQHQQQQEPAIQHHHHRHHHHHHQQQQAVEAQQQYNQHLYLLSKTQQPHIPPQQLDRPLARVPLRIPVRPLYQTQDEQTSSSTSATQYSTEYDSTVGITSATVIQPATAINPQTTQQSQLTHPPFRNYNYTRPSIDKNFNVDTYPGQNQQQPSTAHVIAPIIPSHTNSYVNDIYSQQQQQQQTPQSSVHQQPPNPLNNGLSDIATSVPPLQQISIQPTSTAPPFYYSTPSAPPTSVPFYHHDQSQPSSHYHHHHPTNHIHGGSSSNPPYQMNYSNRSSYYMNAQHQHTMPIPAGNVYNGYGMVAHAINDMYGRPILSRIPPSTSYQHQTSLNGITNQNSSSDSQPSTNQAIPTAISPQIKNVWTAKPTSGPVPEDPLTAAESYRVPSYD</sequence>
<evidence type="ECO:0008006" key="4">
    <source>
        <dbReference type="Google" id="ProtNLM"/>
    </source>
</evidence>
<dbReference type="Pfam" id="PF08613">
    <property type="entry name" value="Cyclin"/>
    <property type="match status" value="1"/>
</dbReference>
<dbReference type="OrthoDB" id="244495at2759"/>
<organism evidence="2 3">
    <name type="scientific">Absidia repens</name>
    <dbReference type="NCBI Taxonomy" id="90262"/>
    <lineage>
        <taxon>Eukaryota</taxon>
        <taxon>Fungi</taxon>
        <taxon>Fungi incertae sedis</taxon>
        <taxon>Mucoromycota</taxon>
        <taxon>Mucoromycotina</taxon>
        <taxon>Mucoromycetes</taxon>
        <taxon>Mucorales</taxon>
        <taxon>Cunninghamellaceae</taxon>
        <taxon>Absidia</taxon>
    </lineage>
</organism>
<dbReference type="Gene3D" id="1.10.472.10">
    <property type="entry name" value="Cyclin-like"/>
    <property type="match status" value="1"/>
</dbReference>
<dbReference type="PANTHER" id="PTHR15615">
    <property type="match status" value="1"/>
</dbReference>
<dbReference type="PANTHER" id="PTHR15615:SF27">
    <property type="entry name" value="PHO85 CYCLIN CLG1"/>
    <property type="match status" value="1"/>
</dbReference>
<keyword evidence="3" id="KW-1185">Reference proteome</keyword>
<gene>
    <name evidence="2" type="ORF">BCR42DRAFT_450992</name>
</gene>
<feature type="compositionally biased region" description="Low complexity" evidence="1">
    <location>
        <begin position="441"/>
        <end position="457"/>
    </location>
</feature>
<dbReference type="GO" id="GO:0000307">
    <property type="term" value="C:cyclin-dependent protein kinase holoenzyme complex"/>
    <property type="evidence" value="ECO:0007669"/>
    <property type="project" value="TreeGrafter"/>
</dbReference>
<evidence type="ECO:0000313" key="3">
    <source>
        <dbReference type="Proteomes" id="UP000193560"/>
    </source>
</evidence>
<feature type="region of interest" description="Disordered" evidence="1">
    <location>
        <begin position="587"/>
        <end position="655"/>
    </location>
</feature>
<dbReference type="AlphaFoldDB" id="A0A1X2IIK8"/>
<feature type="compositionally biased region" description="Basic residues" evidence="1">
    <location>
        <begin position="278"/>
        <end position="290"/>
    </location>
</feature>
<feature type="region of interest" description="Disordered" evidence="1">
    <location>
        <begin position="501"/>
        <end position="537"/>
    </location>
</feature>
<dbReference type="CDD" id="cd20557">
    <property type="entry name" value="CYCLIN_ScPCL1-like"/>
    <property type="match status" value="1"/>
</dbReference>
<comment type="caution">
    <text evidence="2">The sequence shown here is derived from an EMBL/GenBank/DDBJ whole genome shotgun (WGS) entry which is preliminary data.</text>
</comment>
<dbReference type="GO" id="GO:0016538">
    <property type="term" value="F:cyclin-dependent protein serine/threonine kinase regulator activity"/>
    <property type="evidence" value="ECO:0007669"/>
    <property type="project" value="TreeGrafter"/>
</dbReference>
<feature type="compositionally biased region" description="Low complexity" evidence="1">
    <location>
        <begin position="264"/>
        <end position="276"/>
    </location>
</feature>
<accession>A0A1X2IIK8</accession>
<dbReference type="Proteomes" id="UP000193560">
    <property type="component" value="Unassembled WGS sequence"/>
</dbReference>
<dbReference type="GO" id="GO:0005634">
    <property type="term" value="C:nucleus"/>
    <property type="evidence" value="ECO:0007669"/>
    <property type="project" value="TreeGrafter"/>
</dbReference>